<dbReference type="InterPro" id="IPR023267">
    <property type="entry name" value="RCMT"/>
</dbReference>
<evidence type="ECO:0000256" key="3">
    <source>
        <dbReference type="ARBA" id="ARBA00022691"/>
    </source>
</evidence>
<dbReference type="InterPro" id="IPR001678">
    <property type="entry name" value="MeTrfase_RsmB-F_NOP2_dom"/>
</dbReference>
<sequence>MRHYRNELVRQLAEDTTFNDLPKVLVGRLCGEAVMQGAQIFAPGIAAAPYSMNQGDLLAVYGKQPKATDVVIDTSKSVFLGIGRACMNRNGIFGKDPRGIGIEVRRGREWRGGSNRKRAWSASRSSRLQADSLHQLQLYQRQMIRQAVMALKPGGRLVYSTCTLNPQENEGNVAWMLRNFDVQLVEHPLASLGLHGMSCPGLEDDDARKLEDVDLFPGFFAACLQKLQ</sequence>
<dbReference type="PaxDb" id="55529-EKX50441"/>
<dbReference type="PRINTS" id="PR02008">
    <property type="entry name" value="RCMTFAMILY"/>
</dbReference>
<dbReference type="PROSITE" id="PS50890">
    <property type="entry name" value="PUA"/>
    <property type="match status" value="1"/>
</dbReference>
<dbReference type="GO" id="GO:0003723">
    <property type="term" value="F:RNA binding"/>
    <property type="evidence" value="ECO:0007669"/>
    <property type="project" value="UniProtKB-UniRule"/>
</dbReference>
<dbReference type="PANTHER" id="PTHR22807:SF34">
    <property type="entry name" value="TRNA (CYTOSINE(72)-C(5))-METHYLTRANSFERASE NSUN6"/>
    <property type="match status" value="1"/>
</dbReference>
<dbReference type="HOGENOM" id="CLU_1216728_0_0_1"/>
<evidence type="ECO:0000313" key="9">
    <source>
        <dbReference type="Proteomes" id="UP000011087"/>
    </source>
</evidence>
<dbReference type="GO" id="GO:0008173">
    <property type="term" value="F:RNA methyltransferase activity"/>
    <property type="evidence" value="ECO:0007669"/>
    <property type="project" value="InterPro"/>
</dbReference>
<protein>
    <recommendedName>
        <fullName evidence="6">SAM-dependent MTase RsmB/NOP-type domain-containing protein</fullName>
    </recommendedName>
</protein>
<dbReference type="InterPro" id="IPR049560">
    <property type="entry name" value="MeTrfase_RsmB-F_NOP2_cat"/>
</dbReference>
<dbReference type="EnsemblProtists" id="EKX50441">
    <property type="protein sequence ID" value="EKX50441"/>
    <property type="gene ID" value="GUITHDRAFT_135124"/>
</dbReference>
<evidence type="ECO:0000313" key="7">
    <source>
        <dbReference type="EMBL" id="EKX50441.1"/>
    </source>
</evidence>
<feature type="active site" description="Nucleophile" evidence="5">
    <location>
        <position position="162"/>
    </location>
</feature>
<dbReference type="Gene3D" id="3.40.50.150">
    <property type="entry name" value="Vaccinia Virus protein VP39"/>
    <property type="match status" value="1"/>
</dbReference>
<dbReference type="GeneID" id="17307163"/>
<dbReference type="SUPFAM" id="SSF53335">
    <property type="entry name" value="S-adenosyl-L-methionine-dependent methyltransferases"/>
    <property type="match status" value="1"/>
</dbReference>
<dbReference type="InterPro" id="IPR036974">
    <property type="entry name" value="PUA_sf"/>
</dbReference>
<dbReference type="GO" id="GO:0001510">
    <property type="term" value="P:RNA methylation"/>
    <property type="evidence" value="ECO:0007669"/>
    <property type="project" value="InterPro"/>
</dbReference>
<feature type="domain" description="SAM-dependent MTase RsmB/NOP-type" evidence="6">
    <location>
        <begin position="113"/>
        <end position="227"/>
    </location>
</feature>
<keyword evidence="3 5" id="KW-0949">S-adenosyl-L-methionine</keyword>
<dbReference type="KEGG" id="gtt:GUITHDRAFT_135124"/>
<gene>
    <name evidence="7" type="ORF">GUITHDRAFT_135124</name>
</gene>
<dbReference type="STRING" id="905079.L1JPC7"/>
<reference evidence="9" key="2">
    <citation type="submission" date="2012-11" db="EMBL/GenBank/DDBJ databases">
        <authorList>
            <person name="Kuo A."/>
            <person name="Curtis B.A."/>
            <person name="Tanifuji G."/>
            <person name="Burki F."/>
            <person name="Gruber A."/>
            <person name="Irimia M."/>
            <person name="Maruyama S."/>
            <person name="Arias M.C."/>
            <person name="Ball S.G."/>
            <person name="Gile G.H."/>
            <person name="Hirakawa Y."/>
            <person name="Hopkins J.F."/>
            <person name="Rensing S.A."/>
            <person name="Schmutz J."/>
            <person name="Symeonidi A."/>
            <person name="Elias M."/>
            <person name="Eveleigh R.J."/>
            <person name="Herman E.K."/>
            <person name="Klute M.J."/>
            <person name="Nakayama T."/>
            <person name="Obornik M."/>
            <person name="Reyes-Prieto A."/>
            <person name="Armbrust E.V."/>
            <person name="Aves S.J."/>
            <person name="Beiko R.G."/>
            <person name="Coutinho P."/>
            <person name="Dacks J.B."/>
            <person name="Durnford D.G."/>
            <person name="Fast N.M."/>
            <person name="Green B.R."/>
            <person name="Grisdale C."/>
            <person name="Hempe F."/>
            <person name="Henrissat B."/>
            <person name="Hoppner M.P."/>
            <person name="Ishida K.-I."/>
            <person name="Kim E."/>
            <person name="Koreny L."/>
            <person name="Kroth P.G."/>
            <person name="Liu Y."/>
            <person name="Malik S.-B."/>
            <person name="Maier U.G."/>
            <person name="McRose D."/>
            <person name="Mock T."/>
            <person name="Neilson J.A."/>
            <person name="Onodera N.T."/>
            <person name="Poole A.M."/>
            <person name="Pritham E.J."/>
            <person name="Richards T.A."/>
            <person name="Rocap G."/>
            <person name="Roy S.W."/>
            <person name="Sarai C."/>
            <person name="Schaack S."/>
            <person name="Shirato S."/>
            <person name="Slamovits C.H."/>
            <person name="Spencer D.F."/>
            <person name="Suzuki S."/>
            <person name="Worden A.Z."/>
            <person name="Zauner S."/>
            <person name="Barry K."/>
            <person name="Bell C."/>
            <person name="Bharti A.K."/>
            <person name="Crow J.A."/>
            <person name="Grimwood J."/>
            <person name="Kramer R."/>
            <person name="Lindquist E."/>
            <person name="Lucas S."/>
            <person name="Salamov A."/>
            <person name="McFadden G.I."/>
            <person name="Lane C.E."/>
            <person name="Keeling P.J."/>
            <person name="Gray M.W."/>
            <person name="Grigoriev I.V."/>
            <person name="Archibald J.M."/>
        </authorList>
    </citation>
    <scope>NUCLEOTIDE SEQUENCE</scope>
    <source>
        <strain evidence="9">CCMP2712</strain>
    </source>
</reference>
<dbReference type="Gene3D" id="2.30.130.10">
    <property type="entry name" value="PUA domain"/>
    <property type="match status" value="1"/>
</dbReference>
<accession>L1JPC7</accession>
<dbReference type="OrthoDB" id="260824at2759"/>
<name>L1JPC7_GUITC</name>
<dbReference type="PROSITE" id="PS51686">
    <property type="entry name" value="SAM_MT_RSMB_NOP"/>
    <property type="match status" value="1"/>
</dbReference>
<proteinExistence type="inferred from homology"/>
<keyword evidence="2 5" id="KW-0808">Transferase</keyword>
<dbReference type="Proteomes" id="UP000011087">
    <property type="component" value="Unassembled WGS sequence"/>
</dbReference>
<reference evidence="7 9" key="1">
    <citation type="journal article" date="2012" name="Nature">
        <title>Algal genomes reveal evolutionary mosaicism and the fate of nucleomorphs.</title>
        <authorList>
            <consortium name="DOE Joint Genome Institute"/>
            <person name="Curtis B.A."/>
            <person name="Tanifuji G."/>
            <person name="Burki F."/>
            <person name="Gruber A."/>
            <person name="Irimia M."/>
            <person name="Maruyama S."/>
            <person name="Arias M.C."/>
            <person name="Ball S.G."/>
            <person name="Gile G.H."/>
            <person name="Hirakawa Y."/>
            <person name="Hopkins J.F."/>
            <person name="Kuo A."/>
            <person name="Rensing S.A."/>
            <person name="Schmutz J."/>
            <person name="Symeonidi A."/>
            <person name="Elias M."/>
            <person name="Eveleigh R.J."/>
            <person name="Herman E.K."/>
            <person name="Klute M.J."/>
            <person name="Nakayama T."/>
            <person name="Obornik M."/>
            <person name="Reyes-Prieto A."/>
            <person name="Armbrust E.V."/>
            <person name="Aves S.J."/>
            <person name="Beiko R.G."/>
            <person name="Coutinho P."/>
            <person name="Dacks J.B."/>
            <person name="Durnford D.G."/>
            <person name="Fast N.M."/>
            <person name="Green B.R."/>
            <person name="Grisdale C.J."/>
            <person name="Hempel F."/>
            <person name="Henrissat B."/>
            <person name="Hoppner M.P."/>
            <person name="Ishida K."/>
            <person name="Kim E."/>
            <person name="Koreny L."/>
            <person name="Kroth P.G."/>
            <person name="Liu Y."/>
            <person name="Malik S.B."/>
            <person name="Maier U.G."/>
            <person name="McRose D."/>
            <person name="Mock T."/>
            <person name="Neilson J.A."/>
            <person name="Onodera N.T."/>
            <person name="Poole A.M."/>
            <person name="Pritham E.J."/>
            <person name="Richards T.A."/>
            <person name="Rocap G."/>
            <person name="Roy S.W."/>
            <person name="Sarai C."/>
            <person name="Schaack S."/>
            <person name="Shirato S."/>
            <person name="Slamovits C.H."/>
            <person name="Spencer D.F."/>
            <person name="Suzuki S."/>
            <person name="Worden A.Z."/>
            <person name="Zauner S."/>
            <person name="Barry K."/>
            <person name="Bell C."/>
            <person name="Bharti A.K."/>
            <person name="Crow J.A."/>
            <person name="Grimwood J."/>
            <person name="Kramer R."/>
            <person name="Lindquist E."/>
            <person name="Lucas S."/>
            <person name="Salamov A."/>
            <person name="McFadden G.I."/>
            <person name="Lane C.E."/>
            <person name="Keeling P.J."/>
            <person name="Gray M.W."/>
            <person name="Grigoriev I.V."/>
            <person name="Archibald J.M."/>
        </authorList>
    </citation>
    <scope>NUCLEOTIDE SEQUENCE</scope>
    <source>
        <strain evidence="7 9">CCMP2712</strain>
    </source>
</reference>
<evidence type="ECO:0000256" key="5">
    <source>
        <dbReference type="PROSITE-ProRule" id="PRU01023"/>
    </source>
</evidence>
<dbReference type="InterPro" id="IPR029063">
    <property type="entry name" value="SAM-dependent_MTases_sf"/>
</dbReference>
<dbReference type="SUPFAM" id="SSF88697">
    <property type="entry name" value="PUA domain-like"/>
    <property type="match status" value="1"/>
</dbReference>
<dbReference type="AlphaFoldDB" id="L1JPC7"/>
<dbReference type="InterPro" id="IPR015947">
    <property type="entry name" value="PUA-like_sf"/>
</dbReference>
<dbReference type="PANTHER" id="PTHR22807">
    <property type="entry name" value="NOP2 YEAST -RELATED NOL1/NOP2/FMU SUN DOMAIN-CONTAINING"/>
    <property type="match status" value="1"/>
</dbReference>
<organism evidence="7">
    <name type="scientific">Guillardia theta (strain CCMP2712)</name>
    <name type="common">Cryptophyte</name>
    <dbReference type="NCBI Taxonomy" id="905079"/>
    <lineage>
        <taxon>Eukaryota</taxon>
        <taxon>Cryptophyceae</taxon>
        <taxon>Pyrenomonadales</taxon>
        <taxon>Geminigeraceae</taxon>
        <taxon>Guillardia</taxon>
    </lineage>
</organism>
<keyword evidence="4 5" id="KW-0694">RNA-binding</keyword>
<evidence type="ECO:0000259" key="6">
    <source>
        <dbReference type="PROSITE" id="PS51686"/>
    </source>
</evidence>
<dbReference type="Pfam" id="PF01189">
    <property type="entry name" value="Methyltr_RsmB-F"/>
    <property type="match status" value="1"/>
</dbReference>
<evidence type="ECO:0000313" key="8">
    <source>
        <dbReference type="EnsemblProtists" id="EKX50441"/>
    </source>
</evidence>
<evidence type="ECO:0000256" key="4">
    <source>
        <dbReference type="ARBA" id="ARBA00022884"/>
    </source>
</evidence>
<evidence type="ECO:0000256" key="2">
    <source>
        <dbReference type="ARBA" id="ARBA00022679"/>
    </source>
</evidence>
<reference evidence="8" key="3">
    <citation type="submission" date="2015-06" db="UniProtKB">
        <authorList>
            <consortium name="EnsemblProtists"/>
        </authorList>
    </citation>
    <scope>IDENTIFICATION</scope>
</reference>
<dbReference type="RefSeq" id="XP_005837421.1">
    <property type="nucleotide sequence ID" value="XM_005837364.1"/>
</dbReference>
<dbReference type="EMBL" id="JH992978">
    <property type="protein sequence ID" value="EKX50441.1"/>
    <property type="molecule type" value="Genomic_DNA"/>
</dbReference>
<keyword evidence="9" id="KW-1185">Reference proteome</keyword>
<comment type="similarity">
    <text evidence="5">Belongs to the class I-like SAM-binding methyltransferase superfamily. RsmB/NOP family.</text>
</comment>
<keyword evidence="1 5" id="KW-0489">Methyltransferase</keyword>
<comment type="caution">
    <text evidence="5">Lacks conserved residue(s) required for the propagation of feature annotation.</text>
</comment>
<evidence type="ECO:0000256" key="1">
    <source>
        <dbReference type="ARBA" id="ARBA00022603"/>
    </source>
</evidence>